<dbReference type="GO" id="GO:0005829">
    <property type="term" value="C:cytosol"/>
    <property type="evidence" value="ECO:0007669"/>
    <property type="project" value="TreeGrafter"/>
</dbReference>
<dbReference type="OrthoDB" id="9807486at2"/>
<dbReference type="PANTHER" id="PTHR30327:SF1">
    <property type="entry name" value="UPF0301 PROTEIN YQGE"/>
    <property type="match status" value="1"/>
</dbReference>
<dbReference type="HOGENOM" id="CLU_057596_1_0_5"/>
<name>A0A068SKU2_NEOGA</name>
<dbReference type="NCBIfam" id="NF001268">
    <property type="entry name" value="PRK00228.1-4"/>
    <property type="match status" value="1"/>
</dbReference>
<dbReference type="Gene3D" id="3.40.1740.10">
    <property type="entry name" value="VC0467-like"/>
    <property type="match status" value="1"/>
</dbReference>
<dbReference type="EMBL" id="HG938353">
    <property type="protein sequence ID" value="CDN46773.1"/>
    <property type="molecule type" value="Genomic_DNA"/>
</dbReference>
<reference evidence="4" key="1">
    <citation type="journal article" date="2014" name="BMC Genomics">
        <title>Genome sequencing of two Neorhizobium galegae strains reveals a noeT gene responsible for the unusual acetylation of the nodulation factors.</title>
        <authorList>
            <person name="Osterman J."/>
            <person name="Marsh J."/>
            <person name="Laine P.K."/>
            <person name="Zeng Z."/>
            <person name="Alatalo E."/>
            <person name="Sullivan J.T."/>
            <person name="Young J.P."/>
            <person name="Thomas-Oates J."/>
            <person name="Paulin L."/>
            <person name="Lindstrom K."/>
        </authorList>
    </citation>
    <scope>NUCLEOTIDE SEQUENCE [LARGE SCALE GENOMIC DNA]</scope>
    <source>
        <strain evidence="4">HAMBI 540</strain>
    </source>
</reference>
<evidence type="ECO:0000313" key="3">
    <source>
        <dbReference type="EMBL" id="CDN46773.1"/>
    </source>
</evidence>
<accession>A0A068SKU2</accession>
<dbReference type="Pfam" id="PF02622">
    <property type="entry name" value="DUF179"/>
    <property type="match status" value="1"/>
</dbReference>
<dbReference type="SUPFAM" id="SSF143456">
    <property type="entry name" value="VC0467-like"/>
    <property type="match status" value="1"/>
</dbReference>
<evidence type="ECO:0000313" key="4">
    <source>
        <dbReference type="Proteomes" id="UP000028181"/>
    </source>
</evidence>
<dbReference type="eggNOG" id="COG1678">
    <property type="taxonomic scope" value="Bacteria"/>
</dbReference>
<evidence type="ECO:0000256" key="1">
    <source>
        <dbReference type="ARBA" id="ARBA00009600"/>
    </source>
</evidence>
<keyword evidence="4" id="KW-1185">Reference proteome</keyword>
<dbReference type="InterPro" id="IPR003774">
    <property type="entry name" value="AlgH-like"/>
</dbReference>
<dbReference type="NCBIfam" id="NF001266">
    <property type="entry name" value="PRK00228.1-1"/>
    <property type="match status" value="1"/>
</dbReference>
<proteinExistence type="inferred from homology"/>
<organism evidence="3 4">
    <name type="scientific">Neorhizobium galegae bv. orientalis str. HAMBI 540</name>
    <dbReference type="NCBI Taxonomy" id="1028800"/>
    <lineage>
        <taxon>Bacteria</taxon>
        <taxon>Pseudomonadati</taxon>
        <taxon>Pseudomonadota</taxon>
        <taxon>Alphaproteobacteria</taxon>
        <taxon>Hyphomicrobiales</taxon>
        <taxon>Rhizobiaceae</taxon>
        <taxon>Rhizobium/Agrobacterium group</taxon>
        <taxon>Neorhizobium</taxon>
    </lineage>
</organism>
<evidence type="ECO:0000256" key="2">
    <source>
        <dbReference type="HAMAP-Rule" id="MF_00758"/>
    </source>
</evidence>
<dbReference type="Proteomes" id="UP000028181">
    <property type="component" value="Chromosome I"/>
</dbReference>
<dbReference type="PATRIC" id="fig|1028800.3.peg.587"/>
<dbReference type="GeneID" id="24259121"/>
<dbReference type="HAMAP" id="MF_00758">
    <property type="entry name" value="UPF0301"/>
    <property type="match status" value="1"/>
</dbReference>
<dbReference type="AlphaFoldDB" id="A0A068SKU2"/>
<gene>
    <name evidence="3" type="ORF">RG540_CH05820</name>
</gene>
<dbReference type="RefSeq" id="WP_038584311.1">
    <property type="nucleotide sequence ID" value="NZ_HG938353.1"/>
</dbReference>
<dbReference type="PANTHER" id="PTHR30327">
    <property type="entry name" value="UNCHARACTERIZED PROTEIN YQGE"/>
    <property type="match status" value="1"/>
</dbReference>
<protein>
    <recommendedName>
        <fullName evidence="2">UPF0301 protein RG540_CH05820</fullName>
    </recommendedName>
</protein>
<dbReference type="KEGG" id="ngg:RG540_CH05820"/>
<comment type="similarity">
    <text evidence="1 2">Belongs to the UPF0301 (AlgH) family.</text>
</comment>
<sequence>MSFSTLGDKSERGFLDGQFLIAMPSMQDSNFTRAVVYICAHSQAGAMGFIINRAQQISFTDVLHHLKIMDQADTIMLPLQTRDFPILSGGPVETGRGFVLHSDDFVSESSIPVSDDISLTATLDIIRAICDGRGPARATMLLGYAGWGAGQLELEIANNGWLNCPASDELIFDRALEGKYERALALLGVSPEMLSSEAGHA</sequence>